<name>A0AAW0TIT8_SCYPA</name>
<dbReference type="AlphaFoldDB" id="A0AAW0TIT8"/>
<accession>A0AAW0TIT8</accession>
<protein>
    <submittedName>
        <fullName evidence="2">Uncharacterized protein</fullName>
    </submittedName>
</protein>
<sequence length="158" mass="17790">MGVVVIVVSRRKKMGVVSIAACGEKRMGVVVIVVSRRKRMGMVVDGQRECKREEDGRGRYRSFKREEDGFKKEEDGRGRRLSTRMQERRGRAWSSPFFREDDQPQLEECVTVNEDFGIIGVVNYFIIEADLQYLAVLSLRRLGVRGLGGGSKGESSGG</sequence>
<feature type="region of interest" description="Disordered" evidence="1">
    <location>
        <begin position="63"/>
        <end position="94"/>
    </location>
</feature>
<proteinExistence type="predicted"/>
<feature type="compositionally biased region" description="Basic and acidic residues" evidence="1">
    <location>
        <begin position="63"/>
        <end position="78"/>
    </location>
</feature>
<reference evidence="2 3" key="1">
    <citation type="submission" date="2023-03" db="EMBL/GenBank/DDBJ databases">
        <title>High-quality genome of Scylla paramamosain provides insights in environmental adaptation.</title>
        <authorList>
            <person name="Zhang L."/>
        </authorList>
    </citation>
    <scope>NUCLEOTIDE SEQUENCE [LARGE SCALE GENOMIC DNA]</scope>
    <source>
        <strain evidence="2">LZ_2023a</strain>
        <tissue evidence="2">Muscle</tissue>
    </source>
</reference>
<evidence type="ECO:0000313" key="2">
    <source>
        <dbReference type="EMBL" id="KAK8386557.1"/>
    </source>
</evidence>
<keyword evidence="3" id="KW-1185">Reference proteome</keyword>
<gene>
    <name evidence="2" type="ORF">O3P69_010887</name>
</gene>
<organism evidence="2 3">
    <name type="scientific">Scylla paramamosain</name>
    <name type="common">Mud crab</name>
    <dbReference type="NCBI Taxonomy" id="85552"/>
    <lineage>
        <taxon>Eukaryota</taxon>
        <taxon>Metazoa</taxon>
        <taxon>Ecdysozoa</taxon>
        <taxon>Arthropoda</taxon>
        <taxon>Crustacea</taxon>
        <taxon>Multicrustacea</taxon>
        <taxon>Malacostraca</taxon>
        <taxon>Eumalacostraca</taxon>
        <taxon>Eucarida</taxon>
        <taxon>Decapoda</taxon>
        <taxon>Pleocyemata</taxon>
        <taxon>Brachyura</taxon>
        <taxon>Eubrachyura</taxon>
        <taxon>Portunoidea</taxon>
        <taxon>Portunidae</taxon>
        <taxon>Portuninae</taxon>
        <taxon>Scylla</taxon>
    </lineage>
</organism>
<evidence type="ECO:0000313" key="3">
    <source>
        <dbReference type="Proteomes" id="UP001487740"/>
    </source>
</evidence>
<dbReference type="EMBL" id="JARAKH010000031">
    <property type="protein sequence ID" value="KAK8386557.1"/>
    <property type="molecule type" value="Genomic_DNA"/>
</dbReference>
<dbReference type="Proteomes" id="UP001487740">
    <property type="component" value="Unassembled WGS sequence"/>
</dbReference>
<evidence type="ECO:0000256" key="1">
    <source>
        <dbReference type="SAM" id="MobiDB-lite"/>
    </source>
</evidence>
<comment type="caution">
    <text evidence="2">The sequence shown here is derived from an EMBL/GenBank/DDBJ whole genome shotgun (WGS) entry which is preliminary data.</text>
</comment>